<feature type="transmembrane region" description="Helical" evidence="6">
    <location>
        <begin position="146"/>
        <end position="164"/>
    </location>
</feature>
<evidence type="ECO:0000256" key="6">
    <source>
        <dbReference type="SAM" id="Phobius"/>
    </source>
</evidence>
<evidence type="ECO:0000313" key="8">
    <source>
        <dbReference type="Proteomes" id="UP000557717"/>
    </source>
</evidence>
<feature type="transmembrane region" description="Helical" evidence="6">
    <location>
        <begin position="176"/>
        <end position="196"/>
    </location>
</feature>
<reference evidence="7 8" key="1">
    <citation type="submission" date="2020-08" db="EMBL/GenBank/DDBJ databases">
        <title>Genomic Encyclopedia of Type Strains, Phase IV (KMG-IV): sequencing the most valuable type-strain genomes for metagenomic binning, comparative biology and taxonomic classification.</title>
        <authorList>
            <person name="Goeker M."/>
        </authorList>
    </citation>
    <scope>NUCLEOTIDE SEQUENCE [LARGE SCALE GENOMIC DNA]</scope>
    <source>
        <strain evidence="7 8">YC6886</strain>
    </source>
</reference>
<organism evidence="7 8">
    <name type="scientific">Haloferula luteola</name>
    <dbReference type="NCBI Taxonomy" id="595692"/>
    <lineage>
        <taxon>Bacteria</taxon>
        <taxon>Pseudomonadati</taxon>
        <taxon>Verrucomicrobiota</taxon>
        <taxon>Verrucomicrobiia</taxon>
        <taxon>Verrucomicrobiales</taxon>
        <taxon>Verrucomicrobiaceae</taxon>
        <taxon>Haloferula</taxon>
    </lineage>
</organism>
<dbReference type="RefSeq" id="WP_184017735.1">
    <property type="nucleotide sequence ID" value="NZ_JACHFD010000007.1"/>
</dbReference>
<comment type="caution">
    <text evidence="7">The sequence shown here is derived from an EMBL/GenBank/DDBJ whole genome shotgun (WGS) entry which is preliminary data.</text>
</comment>
<proteinExistence type="predicted"/>
<dbReference type="EMBL" id="JACHFD010000007">
    <property type="protein sequence ID" value="MBB5351507.1"/>
    <property type="molecule type" value="Genomic_DNA"/>
</dbReference>
<feature type="transmembrane region" description="Helical" evidence="6">
    <location>
        <begin position="245"/>
        <end position="262"/>
    </location>
</feature>
<gene>
    <name evidence="7" type="ORF">HNR46_001744</name>
</gene>
<dbReference type="InterPro" id="IPR050833">
    <property type="entry name" value="Poly_Biosynth_Transport"/>
</dbReference>
<evidence type="ECO:0000256" key="1">
    <source>
        <dbReference type="ARBA" id="ARBA00004651"/>
    </source>
</evidence>
<evidence type="ECO:0000256" key="3">
    <source>
        <dbReference type="ARBA" id="ARBA00022692"/>
    </source>
</evidence>
<dbReference type="AlphaFoldDB" id="A0A840UZG5"/>
<evidence type="ECO:0000256" key="5">
    <source>
        <dbReference type="ARBA" id="ARBA00023136"/>
    </source>
</evidence>
<dbReference type="PANTHER" id="PTHR30250">
    <property type="entry name" value="PST FAMILY PREDICTED COLANIC ACID TRANSPORTER"/>
    <property type="match status" value="1"/>
</dbReference>
<dbReference type="PANTHER" id="PTHR30250:SF26">
    <property type="entry name" value="PSMA PROTEIN"/>
    <property type="match status" value="1"/>
</dbReference>
<evidence type="ECO:0000313" key="7">
    <source>
        <dbReference type="EMBL" id="MBB5351507.1"/>
    </source>
</evidence>
<feature type="transmembrane region" description="Helical" evidence="6">
    <location>
        <begin position="419"/>
        <end position="438"/>
    </location>
</feature>
<dbReference type="Proteomes" id="UP000557717">
    <property type="component" value="Unassembled WGS sequence"/>
</dbReference>
<keyword evidence="2" id="KW-1003">Cell membrane</keyword>
<evidence type="ECO:0000256" key="4">
    <source>
        <dbReference type="ARBA" id="ARBA00022989"/>
    </source>
</evidence>
<feature type="transmembrane region" description="Helical" evidence="6">
    <location>
        <begin position="282"/>
        <end position="306"/>
    </location>
</feature>
<accession>A0A840UZG5</accession>
<keyword evidence="8" id="KW-1185">Reference proteome</keyword>
<protein>
    <submittedName>
        <fullName evidence="7">O-antigen/teichoic acid export membrane protein</fullName>
    </submittedName>
</protein>
<sequence>MPMLEAVQPSEAIEAGARRDSSIRRAVLTSFLSKGGTFLLQLVALPAALRVMGREEFGIFGAVSTALATVHLLEIGIGPALAHGISKAGATGDRALQQRLASTAFFLVLGIAWIAGLAAAGVLMSFSVPTLFGPDFAGSEGVMRPALWLGLGLFLAMVVLNLTERLREGLLEVAHSNTWGAAGNLLAAGAVGAVVWVRPEVWLLVLAVHGSMVVAKVANTWSLWRGHPDVRPRRRAFDRGLLRHLIGDGAAFATCSLLVGFVESNGCTWLVGRHGGPEQVALYMIFVQLSVMQLGFVMMVSTPTWPAVAEALARGDREWAARAAKRLYRLGCGFALAAAVGWVSVGPWLISLWLGDEFARLPRSLMAAFGFYFMAHTWRHLNHVLMIGSGQVKSLARIQLAETSLVALLAWGGLHFGGVAGMLTAMGVGIAMVTGWLLPLRVRRVLG</sequence>
<feature type="transmembrane region" description="Helical" evidence="6">
    <location>
        <begin position="57"/>
        <end position="82"/>
    </location>
</feature>
<keyword evidence="5 6" id="KW-0472">Membrane</keyword>
<keyword evidence="3 6" id="KW-0812">Transmembrane</keyword>
<comment type="subcellular location">
    <subcellularLocation>
        <location evidence="1">Cell membrane</location>
        <topology evidence="1">Multi-pass membrane protein</topology>
    </subcellularLocation>
</comment>
<evidence type="ECO:0000256" key="2">
    <source>
        <dbReference type="ARBA" id="ARBA00022475"/>
    </source>
</evidence>
<feature type="transmembrane region" description="Helical" evidence="6">
    <location>
        <begin position="327"/>
        <end position="345"/>
    </location>
</feature>
<dbReference type="GO" id="GO:0005886">
    <property type="term" value="C:plasma membrane"/>
    <property type="evidence" value="ECO:0007669"/>
    <property type="project" value="UniProtKB-SubCell"/>
</dbReference>
<feature type="transmembrane region" description="Helical" evidence="6">
    <location>
        <begin position="26"/>
        <end position="45"/>
    </location>
</feature>
<name>A0A840UZG5_9BACT</name>
<dbReference type="Pfam" id="PF01943">
    <property type="entry name" value="Polysacc_synt"/>
    <property type="match status" value="1"/>
</dbReference>
<dbReference type="InterPro" id="IPR002797">
    <property type="entry name" value="Polysacc_synth"/>
</dbReference>
<keyword evidence="4 6" id="KW-1133">Transmembrane helix</keyword>
<feature type="transmembrane region" description="Helical" evidence="6">
    <location>
        <begin position="202"/>
        <end position="224"/>
    </location>
</feature>
<feature type="transmembrane region" description="Helical" evidence="6">
    <location>
        <begin position="103"/>
        <end position="126"/>
    </location>
</feature>